<comment type="subunit">
    <text evidence="5">Part of the 50S ribosomal subunit; part of the 5S rRNA/L5/L18/L25 subcomplex. Contacts the 5S rRNA. Binds to the 5S rRNA independently of L5 and L18.</text>
</comment>
<dbReference type="GO" id="GO:0003735">
    <property type="term" value="F:structural constituent of ribosome"/>
    <property type="evidence" value="ECO:0007669"/>
    <property type="project" value="InterPro"/>
</dbReference>
<dbReference type="NCBIfam" id="NF004128">
    <property type="entry name" value="PRK05618.1-2"/>
    <property type="match status" value="1"/>
</dbReference>
<dbReference type="Proteomes" id="UP000004679">
    <property type="component" value="Unassembled WGS sequence"/>
</dbReference>
<accession>C0N5U8</accession>
<dbReference type="Pfam" id="PF14693">
    <property type="entry name" value="Ribosomal_TL5_C"/>
    <property type="match status" value="1"/>
</dbReference>
<dbReference type="FunFam" id="2.40.240.10:FF:000002">
    <property type="entry name" value="50S ribosomal protein L25"/>
    <property type="match status" value="1"/>
</dbReference>
<evidence type="ECO:0000313" key="9">
    <source>
        <dbReference type="EMBL" id="EEF79833.1"/>
    </source>
</evidence>
<proteinExistence type="inferred from homology"/>
<dbReference type="PANTHER" id="PTHR33284:SF1">
    <property type="entry name" value="RIBOSOMAL PROTEIN L25_GLN-TRNA SYNTHETASE, ANTI-CODON-BINDING DOMAIN-CONTAINING PROTEIN"/>
    <property type="match status" value="1"/>
</dbReference>
<organism evidence="9 10">
    <name type="scientific">Methylophaga thiooxydans DMS010</name>
    <dbReference type="NCBI Taxonomy" id="637616"/>
    <lineage>
        <taxon>Bacteria</taxon>
        <taxon>Pseudomonadati</taxon>
        <taxon>Pseudomonadota</taxon>
        <taxon>Gammaproteobacteria</taxon>
        <taxon>Thiotrichales</taxon>
        <taxon>Piscirickettsiaceae</taxon>
        <taxon>Methylophaga</taxon>
    </lineage>
</organism>
<dbReference type="HAMAP" id="MF_01336">
    <property type="entry name" value="Ribosomal_bL25"/>
    <property type="match status" value="1"/>
</dbReference>
<dbReference type="InterPro" id="IPR020056">
    <property type="entry name" value="Rbsml_bL25/Gln-tRNA_synth_N"/>
</dbReference>
<dbReference type="InterPro" id="IPR037121">
    <property type="entry name" value="Ribosomal_bL25_C"/>
</dbReference>
<name>C0N5U8_9GAMM</name>
<keyword evidence="4 5" id="KW-0687">Ribonucleoprotein</keyword>
<dbReference type="GO" id="GO:0006412">
    <property type="term" value="P:translation"/>
    <property type="evidence" value="ECO:0007669"/>
    <property type="project" value="UniProtKB-UniRule"/>
</dbReference>
<comment type="function">
    <text evidence="5">This is one of the proteins that binds to the 5S RNA in the ribosome where it forms part of the central protuberance.</text>
</comment>
<evidence type="ECO:0000259" key="7">
    <source>
        <dbReference type="Pfam" id="PF01386"/>
    </source>
</evidence>
<sequence>MGESPCFLEKKMENLFEVQAEARTDEGKGASRRLRHAGKIPAVVYGADKDPVSISINHNQFLRHLDEEAFYAHILTLDIAGKKDQVVLKDLQRHPANDNKIIHADFLRVDAKHEMTMTVPVHFIGEDVAPGVKDGGQVSHMITEVEIACLPQDLPEYIEADISGMEMDGSLHLTELVLPKGVSLTALTHHQEEELEEGERSAYDQAVASIHMPRVQEVEEDEDVDSAADEAEGGEEATEE</sequence>
<dbReference type="PANTHER" id="PTHR33284">
    <property type="entry name" value="RIBOSOMAL PROTEIN L25/GLN-TRNA SYNTHETASE, ANTI-CODON-BINDING DOMAIN-CONTAINING PROTEIN"/>
    <property type="match status" value="1"/>
</dbReference>
<evidence type="ECO:0000256" key="6">
    <source>
        <dbReference type="SAM" id="MobiDB-lite"/>
    </source>
</evidence>
<reference evidence="9 10" key="1">
    <citation type="journal article" date="2011" name="J. Bacteriol.">
        <title>Draft genome sequence of the chemolithoheterotrophic, halophilic methylotroph Methylophaga thiooxydans DMS010.</title>
        <authorList>
            <person name="Boden R."/>
            <person name="Ferriera S."/>
            <person name="Johnson J."/>
            <person name="Kelly D.P."/>
            <person name="Murrell J.C."/>
            <person name="Schafer H."/>
        </authorList>
    </citation>
    <scope>NUCLEOTIDE SEQUENCE [LARGE SCALE GENOMIC DNA]</scope>
    <source>
        <strain evidence="9 10">DMS010</strain>
    </source>
</reference>
<keyword evidence="3 5" id="KW-0689">Ribosomal protein</keyword>
<feature type="region of interest" description="Disordered" evidence="6">
    <location>
        <begin position="210"/>
        <end position="240"/>
    </location>
</feature>
<dbReference type="InterPro" id="IPR011035">
    <property type="entry name" value="Ribosomal_bL25/Gln-tRNA_synth"/>
</dbReference>
<evidence type="ECO:0000256" key="4">
    <source>
        <dbReference type="ARBA" id="ARBA00023274"/>
    </source>
</evidence>
<keyword evidence="10" id="KW-1185">Reference proteome</keyword>
<dbReference type="Gene3D" id="2.40.240.10">
    <property type="entry name" value="Ribosomal Protein L25, Chain P"/>
    <property type="match status" value="1"/>
</dbReference>
<evidence type="ECO:0000313" key="10">
    <source>
        <dbReference type="Proteomes" id="UP000004679"/>
    </source>
</evidence>
<dbReference type="EMBL" id="GG657897">
    <property type="protein sequence ID" value="EEF79833.1"/>
    <property type="molecule type" value="Genomic_DNA"/>
</dbReference>
<gene>
    <name evidence="5" type="primary">rplY</name>
    <name evidence="5" type="synonym">ctc</name>
    <name evidence="9" type="ORF">MDMS009_1384</name>
</gene>
<evidence type="ECO:0000259" key="8">
    <source>
        <dbReference type="Pfam" id="PF14693"/>
    </source>
</evidence>
<dbReference type="CDD" id="cd00495">
    <property type="entry name" value="Ribosomal_L25_TL5_CTC"/>
    <property type="match status" value="1"/>
</dbReference>
<dbReference type="HAMAP" id="MF_01334">
    <property type="entry name" value="Ribosomal_bL25_CTC"/>
    <property type="match status" value="1"/>
</dbReference>
<dbReference type="InterPro" id="IPR001021">
    <property type="entry name" value="Ribosomal_bL25_long"/>
</dbReference>
<dbReference type="SUPFAM" id="SSF50715">
    <property type="entry name" value="Ribosomal protein L25-like"/>
    <property type="match status" value="1"/>
</dbReference>
<evidence type="ECO:0000256" key="5">
    <source>
        <dbReference type="HAMAP-Rule" id="MF_01334"/>
    </source>
</evidence>
<dbReference type="NCBIfam" id="TIGR00731">
    <property type="entry name" value="bL25_bact_ctc"/>
    <property type="match status" value="1"/>
</dbReference>
<dbReference type="HOGENOM" id="CLU_075939_0_1_6"/>
<keyword evidence="2 5" id="KW-0694">RNA-binding</keyword>
<dbReference type="GO" id="GO:0022625">
    <property type="term" value="C:cytosolic large ribosomal subunit"/>
    <property type="evidence" value="ECO:0007669"/>
    <property type="project" value="TreeGrafter"/>
</dbReference>
<dbReference type="NCBIfam" id="NF004130">
    <property type="entry name" value="PRK05618.1-5"/>
    <property type="match status" value="1"/>
</dbReference>
<keyword evidence="1 5" id="KW-0699">rRNA-binding</keyword>
<dbReference type="GO" id="GO:0008097">
    <property type="term" value="F:5S rRNA binding"/>
    <property type="evidence" value="ECO:0007669"/>
    <property type="project" value="InterPro"/>
</dbReference>
<comment type="similarity">
    <text evidence="5">Belongs to the bacterial ribosomal protein bL25 family. CTC subfamily.</text>
</comment>
<protein>
    <recommendedName>
        <fullName evidence="5">Large ribosomal subunit protein bL25</fullName>
    </recommendedName>
    <alternativeName>
        <fullName evidence="5">General stress protein CTC</fullName>
    </alternativeName>
</protein>
<dbReference type="InterPro" id="IPR020055">
    <property type="entry name" value="Ribosomal_bL25_short"/>
</dbReference>
<evidence type="ECO:0000256" key="3">
    <source>
        <dbReference type="ARBA" id="ARBA00022980"/>
    </source>
</evidence>
<evidence type="ECO:0000256" key="2">
    <source>
        <dbReference type="ARBA" id="ARBA00022884"/>
    </source>
</evidence>
<dbReference type="Pfam" id="PF01386">
    <property type="entry name" value="Ribosomal_L25p"/>
    <property type="match status" value="1"/>
</dbReference>
<dbReference type="InterPro" id="IPR020930">
    <property type="entry name" value="Ribosomal_uL5_bac-type"/>
</dbReference>
<evidence type="ECO:0000256" key="1">
    <source>
        <dbReference type="ARBA" id="ARBA00022730"/>
    </source>
</evidence>
<feature type="compositionally biased region" description="Acidic residues" evidence="6">
    <location>
        <begin position="218"/>
        <end position="240"/>
    </location>
</feature>
<dbReference type="InterPro" id="IPR020057">
    <property type="entry name" value="Ribosomal_bL25_b-dom"/>
</dbReference>
<feature type="domain" description="Large ribosomal subunit protein bL25 L25" evidence="7">
    <location>
        <begin position="19"/>
        <end position="106"/>
    </location>
</feature>
<feature type="domain" description="Large ribosomal subunit protein bL25 beta" evidence="8">
    <location>
        <begin position="114"/>
        <end position="213"/>
    </location>
</feature>
<dbReference type="NCBIfam" id="NF004612">
    <property type="entry name" value="PRK05943.1"/>
    <property type="match status" value="1"/>
</dbReference>
<dbReference type="InterPro" id="IPR029751">
    <property type="entry name" value="Ribosomal_L25_dom"/>
</dbReference>
<dbReference type="Gene3D" id="2.170.120.20">
    <property type="entry name" value="Ribosomal protein L25, beta domain"/>
    <property type="match status" value="1"/>
</dbReference>
<dbReference type="AlphaFoldDB" id="C0N5U8"/>